<keyword evidence="1" id="KW-0812">Transmembrane</keyword>
<dbReference type="InterPro" id="IPR032675">
    <property type="entry name" value="LRR_dom_sf"/>
</dbReference>
<dbReference type="Gene3D" id="3.80.10.10">
    <property type="entry name" value="Ribonuclease Inhibitor"/>
    <property type="match status" value="1"/>
</dbReference>
<dbReference type="OrthoDB" id="120556at2759"/>
<sequence>MSRKVKPPVCSVQYVDLGPWGFALWWFIILAVHLAMFGYNTAYAMFYYYLQKTYMYLTFEYYSIGMVAKYHHTIANVNAVMAALHGGCILLMICGSTWQRALVFAPLSQENDSIPKLGRRRSSADAYDMNVLNNKTPPKAWPPKFRTVRMYSKVWGRQGVLGVNGVNFHAILIARELVETAFQTQQAYRMSWYLPRWLLNRFYVCLLVLNCWSSIIVHALFKKNEAHRRFACLLCDCVLDLISCMGVPLIVVLGYVGQYDVEMTGFDMERWYDEEWTAHALNEFQIVLVTSWTDLISRTVFSFGLIATTTSLKELLRHAPVGNKRIACVADDIQLDKPKRIKSNNNVTLNRTQKSLKIGKYSRHMMLNVMHLFFAAWGLMVLSLHIHASLQPQLPQCTLQVHPWALTKPACYLTVLDCYQLSMSGNKSEVEEKWSEFDRSSVVMLVMRHCIALEVPDMISDFRLISGIKVYNSTINDWGASAAITSTNHPDVGFLFLVRVNMTDGLLPEGLYNGDFPKKLYDIEICYTNLHELPGDLDSIWNGELIYIEYSQLTSVPLSLINLNPTYLALTGNPIVELPPEIFEIPNILFLGVGSTLINELPRNVTNLSSLLGRIYVTDTNISYFWPWIDPFMVEKIFLSRVLFVGGSTYCAELEKINNGEADSFSVQPSSEYSPILTNSSEENREVILQTVNCDIYYAATFYPIDFEDANSALS</sequence>
<dbReference type="Proteomes" id="UP000198211">
    <property type="component" value="Unassembled WGS sequence"/>
</dbReference>
<feature type="transmembrane region" description="Helical" evidence="1">
    <location>
        <begin position="79"/>
        <end position="98"/>
    </location>
</feature>
<protein>
    <submittedName>
        <fullName evidence="2">Uncharacterized protein</fullName>
    </submittedName>
</protein>
<evidence type="ECO:0000313" key="3">
    <source>
        <dbReference type="Proteomes" id="UP000198211"/>
    </source>
</evidence>
<keyword evidence="3" id="KW-1185">Reference proteome</keyword>
<organism evidence="2 3">
    <name type="scientific">Phytophthora megakarya</name>
    <dbReference type="NCBI Taxonomy" id="4795"/>
    <lineage>
        <taxon>Eukaryota</taxon>
        <taxon>Sar</taxon>
        <taxon>Stramenopiles</taxon>
        <taxon>Oomycota</taxon>
        <taxon>Peronosporomycetes</taxon>
        <taxon>Peronosporales</taxon>
        <taxon>Peronosporaceae</taxon>
        <taxon>Phytophthora</taxon>
    </lineage>
</organism>
<dbReference type="AlphaFoldDB" id="A0A225VUV7"/>
<comment type="caution">
    <text evidence="2">The sequence shown here is derived from an EMBL/GenBank/DDBJ whole genome shotgun (WGS) entry which is preliminary data.</text>
</comment>
<keyword evidence="1" id="KW-1133">Transmembrane helix</keyword>
<dbReference type="SUPFAM" id="SSF52058">
    <property type="entry name" value="L domain-like"/>
    <property type="match status" value="1"/>
</dbReference>
<keyword evidence="1" id="KW-0472">Membrane</keyword>
<feature type="transmembrane region" description="Helical" evidence="1">
    <location>
        <begin position="365"/>
        <end position="386"/>
    </location>
</feature>
<reference evidence="3" key="1">
    <citation type="submission" date="2017-03" db="EMBL/GenBank/DDBJ databases">
        <title>Phytopthora megakarya and P. palmivora, two closely related causual agents of cacao black pod achieved similar genome size and gene model numbers by different mechanisms.</title>
        <authorList>
            <person name="Ali S."/>
            <person name="Shao J."/>
            <person name="Larry D.J."/>
            <person name="Kronmiller B."/>
            <person name="Shen D."/>
            <person name="Strem M.D."/>
            <person name="Melnick R.L."/>
            <person name="Guiltinan M.J."/>
            <person name="Tyler B.M."/>
            <person name="Meinhardt L.W."/>
            <person name="Bailey B.A."/>
        </authorList>
    </citation>
    <scope>NUCLEOTIDE SEQUENCE [LARGE SCALE GENOMIC DNA]</scope>
    <source>
        <strain evidence="3">zdho120</strain>
    </source>
</reference>
<dbReference type="EMBL" id="NBNE01003093">
    <property type="protein sequence ID" value="OWZ08597.1"/>
    <property type="molecule type" value="Genomic_DNA"/>
</dbReference>
<gene>
    <name evidence="2" type="ORF">PHMEG_00018832</name>
</gene>
<evidence type="ECO:0000313" key="2">
    <source>
        <dbReference type="EMBL" id="OWZ08597.1"/>
    </source>
</evidence>
<accession>A0A225VUV7</accession>
<dbReference type="STRING" id="4795.A0A225VUV7"/>
<feature type="transmembrane region" description="Helical" evidence="1">
    <location>
        <begin position="201"/>
        <end position="221"/>
    </location>
</feature>
<proteinExistence type="predicted"/>
<name>A0A225VUV7_9STRA</name>
<feature type="transmembrane region" description="Helical" evidence="1">
    <location>
        <begin position="24"/>
        <end position="50"/>
    </location>
</feature>
<evidence type="ECO:0000256" key="1">
    <source>
        <dbReference type="SAM" id="Phobius"/>
    </source>
</evidence>